<protein>
    <recommendedName>
        <fullName evidence="4">RING-type E3 ubiquitin transferase</fullName>
        <ecNumber evidence="4">2.3.2.27</ecNumber>
    </recommendedName>
</protein>
<evidence type="ECO:0000256" key="4">
    <source>
        <dbReference type="ARBA" id="ARBA00012483"/>
    </source>
</evidence>
<dbReference type="PANTHER" id="PTHR46279">
    <property type="entry name" value="RING/U-BOX SUPERFAMILY PROTEIN"/>
    <property type="match status" value="1"/>
</dbReference>
<dbReference type="GO" id="GO:0016020">
    <property type="term" value="C:membrane"/>
    <property type="evidence" value="ECO:0007669"/>
    <property type="project" value="UniProtKB-SubCell"/>
</dbReference>
<dbReference type="Gramene" id="AUR62006119-RA">
    <property type="protein sequence ID" value="AUR62006119-RA:cds"/>
    <property type="gene ID" value="AUR62006119"/>
</dbReference>
<evidence type="ECO:0000259" key="15">
    <source>
        <dbReference type="Pfam" id="PF13947"/>
    </source>
</evidence>
<reference evidence="16" key="2">
    <citation type="submission" date="2021-03" db="UniProtKB">
        <authorList>
            <consortium name="EnsemblPlants"/>
        </authorList>
    </citation>
    <scope>IDENTIFICATION</scope>
</reference>
<keyword evidence="10" id="KW-0833">Ubl conjugation pathway</keyword>
<dbReference type="Pfam" id="PF13947">
    <property type="entry name" value="GUB_WAK_bind"/>
    <property type="match status" value="1"/>
</dbReference>
<proteinExistence type="inferred from homology"/>
<evidence type="ECO:0000256" key="13">
    <source>
        <dbReference type="ARBA" id="ARBA00023136"/>
    </source>
</evidence>
<keyword evidence="9" id="KW-0863">Zinc-finger</keyword>
<sequence>MPRTCNAEPCEATVCNGNVSLVPIPIKFPFRIVGQQAKSCGSPGFDLYCDHKLGNLLRLPNAGNFTVDAISYSLREIKLSDPSNCLPQKLLSLNLTTTPFRGVRQKDFWVYNCSGVGDHSDLYDEIDCLGGSNYKIVSVPRGVNVTNTNCKLMKIVSVPTNYGLYKLNITKLSNHSSIDLTWDKQT</sequence>
<evidence type="ECO:0000256" key="14">
    <source>
        <dbReference type="ARBA" id="ARBA00024209"/>
    </source>
</evidence>
<dbReference type="GO" id="GO:0008270">
    <property type="term" value="F:zinc ion binding"/>
    <property type="evidence" value="ECO:0007669"/>
    <property type="project" value="UniProtKB-KW"/>
</dbReference>
<evidence type="ECO:0000256" key="7">
    <source>
        <dbReference type="ARBA" id="ARBA00022723"/>
    </source>
</evidence>
<keyword evidence="8" id="KW-0732">Signal</keyword>
<organism evidence="16 17">
    <name type="scientific">Chenopodium quinoa</name>
    <name type="common">Quinoa</name>
    <dbReference type="NCBI Taxonomy" id="63459"/>
    <lineage>
        <taxon>Eukaryota</taxon>
        <taxon>Viridiplantae</taxon>
        <taxon>Streptophyta</taxon>
        <taxon>Embryophyta</taxon>
        <taxon>Tracheophyta</taxon>
        <taxon>Spermatophyta</taxon>
        <taxon>Magnoliopsida</taxon>
        <taxon>eudicotyledons</taxon>
        <taxon>Gunneridae</taxon>
        <taxon>Pentapetalae</taxon>
        <taxon>Caryophyllales</taxon>
        <taxon>Chenopodiaceae</taxon>
        <taxon>Chenopodioideae</taxon>
        <taxon>Atripliceae</taxon>
        <taxon>Chenopodium</taxon>
    </lineage>
</organism>
<name>A0A803L2N0_CHEQI</name>
<evidence type="ECO:0000256" key="1">
    <source>
        <dbReference type="ARBA" id="ARBA00000900"/>
    </source>
</evidence>
<keyword evidence="7" id="KW-0479">Metal-binding</keyword>
<evidence type="ECO:0000256" key="2">
    <source>
        <dbReference type="ARBA" id="ARBA00004167"/>
    </source>
</evidence>
<dbReference type="EC" id="2.3.2.27" evidence="4"/>
<dbReference type="InterPro" id="IPR025287">
    <property type="entry name" value="WAK_GUB"/>
</dbReference>
<accession>A0A803L2N0</accession>
<keyword evidence="11" id="KW-0862">Zinc</keyword>
<evidence type="ECO:0000313" key="17">
    <source>
        <dbReference type="Proteomes" id="UP000596660"/>
    </source>
</evidence>
<evidence type="ECO:0000256" key="10">
    <source>
        <dbReference type="ARBA" id="ARBA00022786"/>
    </source>
</evidence>
<evidence type="ECO:0000256" key="6">
    <source>
        <dbReference type="ARBA" id="ARBA00022692"/>
    </source>
</evidence>
<keyword evidence="17" id="KW-1185">Reference proteome</keyword>
<dbReference type="EnsemblPlants" id="AUR62006119-RA">
    <property type="protein sequence ID" value="AUR62006119-RA:cds"/>
    <property type="gene ID" value="AUR62006119"/>
</dbReference>
<keyword evidence="12" id="KW-1133">Transmembrane helix</keyword>
<keyword evidence="6" id="KW-0812">Transmembrane</keyword>
<evidence type="ECO:0000256" key="8">
    <source>
        <dbReference type="ARBA" id="ARBA00022729"/>
    </source>
</evidence>
<comment type="subcellular location">
    <subcellularLocation>
        <location evidence="2">Membrane</location>
        <topology evidence="2">Single-pass membrane protein</topology>
    </subcellularLocation>
</comment>
<dbReference type="InterPro" id="IPR046948">
    <property type="entry name" value="ATL20-22-like"/>
</dbReference>
<reference evidence="16" key="1">
    <citation type="journal article" date="2017" name="Nature">
        <title>The genome of Chenopodium quinoa.</title>
        <authorList>
            <person name="Jarvis D.E."/>
            <person name="Ho Y.S."/>
            <person name="Lightfoot D.J."/>
            <person name="Schmoeckel S.M."/>
            <person name="Li B."/>
            <person name="Borm T.J.A."/>
            <person name="Ohyanagi H."/>
            <person name="Mineta K."/>
            <person name="Michell C.T."/>
            <person name="Saber N."/>
            <person name="Kharbatia N.M."/>
            <person name="Rupper R.R."/>
            <person name="Sharp A.R."/>
            <person name="Dally N."/>
            <person name="Boughton B.A."/>
            <person name="Woo Y.H."/>
            <person name="Gao G."/>
            <person name="Schijlen E.G.W.M."/>
            <person name="Guo X."/>
            <person name="Momin A.A."/>
            <person name="Negrao S."/>
            <person name="Al-Babili S."/>
            <person name="Gehring C."/>
            <person name="Roessner U."/>
            <person name="Jung C."/>
            <person name="Murphy K."/>
            <person name="Arold S.T."/>
            <person name="Gojobori T."/>
            <person name="van der Linden C.G."/>
            <person name="van Loo E.N."/>
            <person name="Jellen E.N."/>
            <person name="Maughan P.J."/>
            <person name="Tester M."/>
        </authorList>
    </citation>
    <scope>NUCLEOTIDE SEQUENCE [LARGE SCALE GENOMIC DNA]</scope>
    <source>
        <strain evidence="16">cv. PI 614886</strain>
    </source>
</reference>
<evidence type="ECO:0000256" key="5">
    <source>
        <dbReference type="ARBA" id="ARBA00022679"/>
    </source>
</evidence>
<comment type="similarity">
    <text evidence="14">Belongs to the RING-type zinc finger family. ATL subfamily.</text>
</comment>
<evidence type="ECO:0000256" key="9">
    <source>
        <dbReference type="ARBA" id="ARBA00022771"/>
    </source>
</evidence>
<dbReference type="OMA" id="CISHTIY"/>
<dbReference type="PANTHER" id="PTHR46279:SF10">
    <property type="entry name" value="RING-TYPE E3 UBIQUITIN TRANSFERASE"/>
    <property type="match status" value="1"/>
</dbReference>
<comment type="catalytic activity">
    <reaction evidence="1">
        <text>S-ubiquitinyl-[E2 ubiquitin-conjugating enzyme]-L-cysteine + [acceptor protein]-L-lysine = [E2 ubiquitin-conjugating enzyme]-L-cysteine + N(6)-ubiquitinyl-[acceptor protein]-L-lysine.</text>
        <dbReference type="EC" id="2.3.2.27"/>
    </reaction>
</comment>
<dbReference type="GO" id="GO:0030247">
    <property type="term" value="F:polysaccharide binding"/>
    <property type="evidence" value="ECO:0007669"/>
    <property type="project" value="InterPro"/>
</dbReference>
<evidence type="ECO:0000313" key="16">
    <source>
        <dbReference type="EnsemblPlants" id="AUR62006119-RA:cds"/>
    </source>
</evidence>
<evidence type="ECO:0000256" key="12">
    <source>
        <dbReference type="ARBA" id="ARBA00022989"/>
    </source>
</evidence>
<keyword evidence="5" id="KW-0808">Transferase</keyword>
<comment type="pathway">
    <text evidence="3">Protein modification; protein ubiquitination.</text>
</comment>
<evidence type="ECO:0000256" key="3">
    <source>
        <dbReference type="ARBA" id="ARBA00004906"/>
    </source>
</evidence>
<dbReference type="Proteomes" id="UP000596660">
    <property type="component" value="Unplaced"/>
</dbReference>
<evidence type="ECO:0000256" key="11">
    <source>
        <dbReference type="ARBA" id="ARBA00022833"/>
    </source>
</evidence>
<feature type="domain" description="Wall-associated receptor kinase galacturonan-binding" evidence="15">
    <location>
        <begin position="24"/>
        <end position="81"/>
    </location>
</feature>
<dbReference type="GO" id="GO:0061630">
    <property type="term" value="F:ubiquitin protein ligase activity"/>
    <property type="evidence" value="ECO:0007669"/>
    <property type="project" value="UniProtKB-EC"/>
</dbReference>
<keyword evidence="13" id="KW-0472">Membrane</keyword>
<dbReference type="AlphaFoldDB" id="A0A803L2N0"/>